<dbReference type="EMBL" id="JACHIN010000002">
    <property type="protein sequence ID" value="MBB5076514.1"/>
    <property type="molecule type" value="Genomic_DNA"/>
</dbReference>
<dbReference type="InterPro" id="IPR036188">
    <property type="entry name" value="FAD/NAD-bd_sf"/>
</dbReference>
<keyword evidence="3" id="KW-1185">Reference proteome</keyword>
<dbReference type="GO" id="GO:0071949">
    <property type="term" value="F:FAD binding"/>
    <property type="evidence" value="ECO:0007669"/>
    <property type="project" value="InterPro"/>
</dbReference>
<dbReference type="PRINTS" id="PR00420">
    <property type="entry name" value="RNGMNOXGNASE"/>
</dbReference>
<reference evidence="2 3" key="1">
    <citation type="submission" date="2020-08" db="EMBL/GenBank/DDBJ databases">
        <title>Genomic Encyclopedia of Type Strains, Phase IV (KMG-IV): sequencing the most valuable type-strain genomes for metagenomic binning, comparative biology and taxonomic classification.</title>
        <authorList>
            <person name="Goeker M."/>
        </authorList>
    </citation>
    <scope>NUCLEOTIDE SEQUENCE [LARGE SCALE GENOMIC DNA]</scope>
    <source>
        <strain evidence="2 3">DSM 45385</strain>
    </source>
</reference>
<comment type="caution">
    <text evidence="2">The sequence shown here is derived from an EMBL/GenBank/DDBJ whole genome shotgun (WGS) entry which is preliminary data.</text>
</comment>
<dbReference type="AlphaFoldDB" id="A0A7W7ZZB4"/>
<name>A0A7W7ZZB4_9ACTN</name>
<accession>A0A7W7ZZB4</accession>
<dbReference type="Gene3D" id="3.30.9.10">
    <property type="entry name" value="D-Amino Acid Oxidase, subunit A, domain 2"/>
    <property type="match status" value="1"/>
</dbReference>
<dbReference type="PANTHER" id="PTHR46865:SF2">
    <property type="entry name" value="MONOOXYGENASE"/>
    <property type="match status" value="1"/>
</dbReference>
<dbReference type="Gene3D" id="3.50.50.60">
    <property type="entry name" value="FAD/NAD(P)-binding domain"/>
    <property type="match status" value="1"/>
</dbReference>
<dbReference type="SUPFAM" id="SSF51905">
    <property type="entry name" value="FAD/NAD(P)-binding domain"/>
    <property type="match status" value="1"/>
</dbReference>
<dbReference type="InterPro" id="IPR051704">
    <property type="entry name" value="FAD_aromatic-hydroxylase"/>
</dbReference>
<dbReference type="InterPro" id="IPR002938">
    <property type="entry name" value="FAD-bd"/>
</dbReference>
<dbReference type="PANTHER" id="PTHR46865">
    <property type="entry name" value="OXIDOREDUCTASE-RELATED"/>
    <property type="match status" value="1"/>
</dbReference>
<protein>
    <submittedName>
        <fullName evidence="2">2-polyprenyl-6-methoxyphenol hydroxylase-like FAD-dependent oxidoreductase</fullName>
    </submittedName>
</protein>
<proteinExistence type="predicted"/>
<evidence type="ECO:0000313" key="2">
    <source>
        <dbReference type="EMBL" id="MBB5076514.1"/>
    </source>
</evidence>
<dbReference type="Proteomes" id="UP000568380">
    <property type="component" value="Unassembled WGS sequence"/>
</dbReference>
<gene>
    <name evidence="2" type="ORF">HNR40_001978</name>
</gene>
<sequence length="363" mass="39553">MMNILISGAGIAGSTLAYWLARHGMNATVVERSAGQRSSGSPVDVRGHAVEVAERMGVLPRLREAATRVNRMTFVDAAGRRVGGMRVGRPGGGEVELRRTDLAGILTEAARDHAEYVYGDSIASLTQDGGGVDVAFDRGTRRRFDLVVGADGLHSNVRRLAFGAESRFVRHLGLYVATLPFTGRVSDPSEVVMYNAPGRSATLHPSNGEAVAAFIFHAPTLPGFDHRDTEQHRRLLHAAYREPAWRLPELMEQVATTDDLFFDAVSRVRLDTWSAGRVTLVGDAASSVSLFGDGSTLAMSAAYTLAEELAADVTTALTRYEHRHRTLADPRQRHVTMVSRLLIPKTRYGLTTRNLLTRLLPTP</sequence>
<evidence type="ECO:0000313" key="3">
    <source>
        <dbReference type="Proteomes" id="UP000568380"/>
    </source>
</evidence>
<organism evidence="2 3">
    <name type="scientific">Nonomuraea endophytica</name>
    <dbReference type="NCBI Taxonomy" id="714136"/>
    <lineage>
        <taxon>Bacteria</taxon>
        <taxon>Bacillati</taxon>
        <taxon>Actinomycetota</taxon>
        <taxon>Actinomycetes</taxon>
        <taxon>Streptosporangiales</taxon>
        <taxon>Streptosporangiaceae</taxon>
        <taxon>Nonomuraea</taxon>
    </lineage>
</organism>
<dbReference type="Pfam" id="PF01494">
    <property type="entry name" value="FAD_binding_3"/>
    <property type="match status" value="1"/>
</dbReference>
<dbReference type="RefSeq" id="WP_184959968.1">
    <property type="nucleotide sequence ID" value="NZ_JACHIN010000002.1"/>
</dbReference>
<evidence type="ECO:0000259" key="1">
    <source>
        <dbReference type="Pfam" id="PF01494"/>
    </source>
</evidence>
<feature type="domain" description="FAD-binding" evidence="1">
    <location>
        <begin position="3"/>
        <end position="322"/>
    </location>
</feature>